<proteinExistence type="predicted"/>
<feature type="region of interest" description="Disordered" evidence="1">
    <location>
        <begin position="512"/>
        <end position="533"/>
    </location>
</feature>
<dbReference type="Pfam" id="PF07635">
    <property type="entry name" value="PSCyt1"/>
    <property type="match status" value="1"/>
</dbReference>
<dbReference type="InterPro" id="IPR011444">
    <property type="entry name" value="DUF1549"/>
</dbReference>
<dbReference type="Proteomes" id="UP000427281">
    <property type="component" value="Chromosome"/>
</dbReference>
<dbReference type="Pfam" id="PF07583">
    <property type="entry name" value="PSCyt2"/>
    <property type="match status" value="1"/>
</dbReference>
<accession>A0A6I6AIF1</accession>
<feature type="region of interest" description="Disordered" evidence="1">
    <location>
        <begin position="1"/>
        <end position="24"/>
    </location>
</feature>
<feature type="domain" description="DUF1549" evidence="2">
    <location>
        <begin position="186"/>
        <end position="393"/>
    </location>
</feature>
<dbReference type="PANTHER" id="PTHR35889">
    <property type="entry name" value="CYCLOINULO-OLIGOSACCHARIDE FRUCTANOTRANSFERASE-RELATED"/>
    <property type="match status" value="1"/>
</dbReference>
<dbReference type="KEGG" id="gim:F1728_21175"/>
<gene>
    <name evidence="5" type="ORF">F1728_21175</name>
</gene>
<feature type="domain" description="DUF1553" evidence="3">
    <location>
        <begin position="538"/>
        <end position="791"/>
    </location>
</feature>
<keyword evidence="6" id="KW-1185">Reference proteome</keyword>
<evidence type="ECO:0000313" key="5">
    <source>
        <dbReference type="EMBL" id="QGQ25045.1"/>
    </source>
</evidence>
<organism evidence="5 6">
    <name type="scientific">Gimesia benthica</name>
    <dbReference type="NCBI Taxonomy" id="2608982"/>
    <lineage>
        <taxon>Bacteria</taxon>
        <taxon>Pseudomonadati</taxon>
        <taxon>Planctomycetota</taxon>
        <taxon>Planctomycetia</taxon>
        <taxon>Planctomycetales</taxon>
        <taxon>Planctomycetaceae</taxon>
        <taxon>Gimesia</taxon>
    </lineage>
</organism>
<dbReference type="EMBL" id="CP043930">
    <property type="protein sequence ID" value="QGQ25045.1"/>
    <property type="molecule type" value="Genomic_DNA"/>
</dbReference>
<dbReference type="InterPro" id="IPR011429">
    <property type="entry name" value="Cyt_c_Planctomycete-type"/>
</dbReference>
<feature type="domain" description="Cytochrome C Planctomycete-type" evidence="4">
    <location>
        <begin position="70"/>
        <end position="125"/>
    </location>
</feature>
<protein>
    <submittedName>
        <fullName evidence="5">DUF1549 domain-containing protein</fullName>
    </submittedName>
</protein>
<evidence type="ECO:0000259" key="4">
    <source>
        <dbReference type="Pfam" id="PF07635"/>
    </source>
</evidence>
<name>A0A6I6AIF1_9PLAN</name>
<reference evidence="5 6" key="1">
    <citation type="submission" date="2019-09" db="EMBL/GenBank/DDBJ databases">
        <title>Gimesia benthica sp. nov., a novel bacterium isolated from deep-sea water of the Northwest Indian Ocean.</title>
        <authorList>
            <person name="Dai X."/>
        </authorList>
    </citation>
    <scope>NUCLEOTIDE SEQUENCE [LARGE SCALE GENOMIC DNA]</scope>
    <source>
        <strain evidence="5 6">E7</strain>
    </source>
</reference>
<evidence type="ECO:0000259" key="3">
    <source>
        <dbReference type="Pfam" id="PF07587"/>
    </source>
</evidence>
<evidence type="ECO:0000256" key="1">
    <source>
        <dbReference type="SAM" id="MobiDB-lite"/>
    </source>
</evidence>
<dbReference type="Pfam" id="PF07587">
    <property type="entry name" value="PSD1"/>
    <property type="match status" value="1"/>
</dbReference>
<dbReference type="AlphaFoldDB" id="A0A6I6AIF1"/>
<evidence type="ECO:0000313" key="6">
    <source>
        <dbReference type="Proteomes" id="UP000427281"/>
    </source>
</evidence>
<dbReference type="PANTHER" id="PTHR35889:SF3">
    <property type="entry name" value="F-BOX DOMAIN-CONTAINING PROTEIN"/>
    <property type="match status" value="1"/>
</dbReference>
<sequence>MVSHRCVYPASRSQPPASNPKDRRFMTDSRIRTTLIILLSGLCLMAGNQFCAAEPVDFRRDVAPILEQHCLVCHNRRVRQGELSLHSLEATLHGGESGEIVDPGDPDASYLLDLITPSNGVAEMPREAPPLSEQEQSILRRWIKEGAVWPEKLELEAPLLWSLAPLSQPAVPVDVQSTDHFPLRNPIDAFIASRLQAAGVQPAPPADRRTLIRRLYLDLVGLLPAPDEVEAFVADADPQSYEKLVDKLLASPHFGERWGRYWLDMARYADSSGYLGDSIRPHVWVYREWVIDAINQDLPFDQFSKEQLAGDLFEKPTVSQKVATGFHRNTLKNTEAGVDLELYRTKEIVDRVNTTGMVWLGLTFGCAECHDHKHDPISQNEFYQLYSFFNNADETTVKVTRDWEEQEYQQALADWQPDYDRCQQEIKTYEIADLTDKQRTEIDKILKGYKRSSDLKKLEPFYQTKKEGWDKLSARLGKLLSSRPQAPSTRAPIFTERTKDRRETFVHVRGVYNRPGDKVSPGTPSVLPDLQSRQPAPDRLDLANWLFREENPLTARVAVNRIWQHLFGRGIVSTPNDFGTKGATPTHPLLLDWLASEYRQRDWSRKAMIKLIVMSSAYQMSSAANARDVPQDVNNLLFWRQNSFRVEAEIVRDIHLTASGLLDRTIGRKGIRPPLPAFVTDVGRSVKWPATQGSARYRRGMYIVFKRTVPFPMLMTFDAPDATVSCSRRERSNTPLQALTLLNSPMFYECAEVLGKQMQEKHDDNISAAIQEMYLRCLSRPAGEPEAVALQSAWSDLLHLAEAKQTDTKPPQKPAETAMVQLARIIMNLDEFVTRD</sequence>
<dbReference type="InterPro" id="IPR022655">
    <property type="entry name" value="DUF1553"/>
</dbReference>
<evidence type="ECO:0000259" key="2">
    <source>
        <dbReference type="Pfam" id="PF07583"/>
    </source>
</evidence>